<name>V9EDW6_PHYNI</name>
<protein>
    <submittedName>
        <fullName evidence="3">TKL/DRK protein kinase</fullName>
    </submittedName>
</protein>
<dbReference type="PROSITE" id="PS50011">
    <property type="entry name" value="PROTEIN_KINASE_DOM"/>
    <property type="match status" value="1"/>
</dbReference>
<evidence type="ECO:0000313" key="3">
    <source>
        <dbReference type="EMBL" id="ETI37151.1"/>
    </source>
</evidence>
<keyword evidence="4" id="KW-1185">Reference proteome</keyword>
<dbReference type="OrthoDB" id="10261027at2759"/>
<dbReference type="GO" id="GO:0005524">
    <property type="term" value="F:ATP binding"/>
    <property type="evidence" value="ECO:0007669"/>
    <property type="project" value="InterPro"/>
</dbReference>
<feature type="transmembrane region" description="Helical" evidence="1">
    <location>
        <begin position="355"/>
        <end position="378"/>
    </location>
</feature>
<dbReference type="PROSITE" id="PS00108">
    <property type="entry name" value="PROTEIN_KINASE_ST"/>
    <property type="match status" value="1"/>
</dbReference>
<evidence type="ECO:0000313" key="4">
    <source>
        <dbReference type="Proteomes" id="UP000018721"/>
    </source>
</evidence>
<dbReference type="InterPro" id="IPR001245">
    <property type="entry name" value="Ser-Thr/Tyr_kinase_cat_dom"/>
</dbReference>
<dbReference type="PANTHER" id="PTHR44329">
    <property type="entry name" value="SERINE/THREONINE-PROTEIN KINASE TNNI3K-RELATED"/>
    <property type="match status" value="1"/>
</dbReference>
<dbReference type="AlphaFoldDB" id="V9EDW6"/>
<dbReference type="GO" id="GO:0004674">
    <property type="term" value="F:protein serine/threonine kinase activity"/>
    <property type="evidence" value="ECO:0007669"/>
    <property type="project" value="TreeGrafter"/>
</dbReference>
<keyword evidence="1" id="KW-0812">Transmembrane</keyword>
<keyword evidence="3" id="KW-0808">Transferase</keyword>
<organism evidence="3 4">
    <name type="scientific">Phytophthora nicotianae P1569</name>
    <dbReference type="NCBI Taxonomy" id="1317065"/>
    <lineage>
        <taxon>Eukaryota</taxon>
        <taxon>Sar</taxon>
        <taxon>Stramenopiles</taxon>
        <taxon>Oomycota</taxon>
        <taxon>Peronosporomycetes</taxon>
        <taxon>Peronosporales</taxon>
        <taxon>Peronosporaceae</taxon>
        <taxon>Phytophthora</taxon>
    </lineage>
</organism>
<dbReference type="InterPro" id="IPR011009">
    <property type="entry name" value="Kinase-like_dom_sf"/>
</dbReference>
<gene>
    <name evidence="3" type="ORF">F443_16813</name>
</gene>
<feature type="domain" description="Protein kinase" evidence="2">
    <location>
        <begin position="480"/>
        <end position="742"/>
    </location>
</feature>
<dbReference type="Pfam" id="PF07714">
    <property type="entry name" value="PK_Tyr_Ser-Thr"/>
    <property type="match status" value="1"/>
</dbReference>
<dbReference type="HOGENOM" id="CLU_000288_63_45_1"/>
<proteinExistence type="predicted"/>
<evidence type="ECO:0000256" key="1">
    <source>
        <dbReference type="SAM" id="Phobius"/>
    </source>
</evidence>
<keyword evidence="3" id="KW-0418">Kinase</keyword>
<sequence>MGSNDTTVASLLDSGAWQWLVWSWRLARRETCMKEKNLPRRPLRQHLYPPHSRFLQLAKSSIHSTRHLRRGSTMSRRRTRRLSSSDDNVPLPFDATYFAFDGTNSDLARQLYFRAKDGGSVAKYTNLALPKAIQTRLDDNYLTWDDLSGIAQRALLWDSGFGVTLDNKVVQIWTLGGHSMTDLAVPLDQFNAVGCKEMNCTQPGTVIKSYSNFHCSGEQMLKAARCVVQDFEESESLHLAMWMTGGNPKVIPTPQIRKHSWKDDYSNVSYVVVAVHTVLGNDEAAYGECPKTGNGGYGSLVLPCYTTVNITEEVRDAMVTVEGSPWVTKWLRQEYSDEPKITSEAFSDKNGGFKLVFIAPIIAGVLVVVGLVALFVFVKRKRQRNVEADALEVSLIYLETCRPNSFKEEHSPESDYVRDASTAPTLDDTLTVSHKGVDKTIKFKSSTSSASDFDSGSNSTLQILLKSEFLRGKRLPYDSLSFTKSLSKGACGEVWLGEYEGQQVAIKRLLQVKAHRADEVEEFAREIELSACLVHPNIVSFIGVAWNSLNNLVMALEFFPMGDLQAYLAKNGDLMSWPRDKIHIAVDVGCALKYLHSRSPPLIHRDLKSKNILLTSRLEAKLIDFGVSRDRQEYSMTAGVGTPYWTAPEVLEGKRYTEQADIYSFGVVLTELDTGKVPYHDALTAEGNKPKPFQILTDVMAGMLRPSFSKDCPSRIRRIGVACCQQDPSRRPTAVQVAHMLQEAD</sequence>
<dbReference type="EMBL" id="ANIZ01002952">
    <property type="protein sequence ID" value="ETI37151.1"/>
    <property type="molecule type" value="Genomic_DNA"/>
</dbReference>
<keyword evidence="1" id="KW-1133">Transmembrane helix</keyword>
<reference evidence="3 4" key="1">
    <citation type="submission" date="2013-11" db="EMBL/GenBank/DDBJ databases">
        <title>The Genome Sequence of Phytophthora parasitica P1569.</title>
        <authorList>
            <consortium name="The Broad Institute Genomics Platform"/>
            <person name="Russ C."/>
            <person name="Tyler B."/>
            <person name="Panabieres F."/>
            <person name="Shan W."/>
            <person name="Tripathy S."/>
            <person name="Grunwald N."/>
            <person name="Machado M."/>
            <person name="Johnson C.S."/>
            <person name="Arredondo F."/>
            <person name="Hong C."/>
            <person name="Coffey M."/>
            <person name="Young S.K."/>
            <person name="Zeng Q."/>
            <person name="Gargeya S."/>
            <person name="Fitzgerald M."/>
            <person name="Abouelleil A."/>
            <person name="Alvarado L."/>
            <person name="Chapman S.B."/>
            <person name="Gainer-Dewar J."/>
            <person name="Goldberg J."/>
            <person name="Griggs A."/>
            <person name="Gujja S."/>
            <person name="Hansen M."/>
            <person name="Howarth C."/>
            <person name="Imamovic A."/>
            <person name="Ireland A."/>
            <person name="Larimer J."/>
            <person name="McCowan C."/>
            <person name="Murphy C."/>
            <person name="Pearson M."/>
            <person name="Poon T.W."/>
            <person name="Priest M."/>
            <person name="Roberts A."/>
            <person name="Saif S."/>
            <person name="Shea T."/>
            <person name="Sykes S."/>
            <person name="Wortman J."/>
            <person name="Nusbaum C."/>
            <person name="Birren B."/>
        </authorList>
    </citation>
    <scope>NUCLEOTIDE SEQUENCE [LARGE SCALE GENOMIC DNA]</scope>
    <source>
        <strain evidence="3 4">P1569</strain>
    </source>
</reference>
<dbReference type="eggNOG" id="KOG0192">
    <property type="taxonomic scope" value="Eukaryota"/>
</dbReference>
<dbReference type="SMART" id="SM00220">
    <property type="entry name" value="S_TKc"/>
    <property type="match status" value="1"/>
</dbReference>
<dbReference type="Gene3D" id="1.10.510.10">
    <property type="entry name" value="Transferase(Phosphotransferase) domain 1"/>
    <property type="match status" value="1"/>
</dbReference>
<dbReference type="Proteomes" id="UP000018721">
    <property type="component" value="Unassembled WGS sequence"/>
</dbReference>
<dbReference type="InterPro" id="IPR000719">
    <property type="entry name" value="Prot_kinase_dom"/>
</dbReference>
<dbReference type="CDD" id="cd13999">
    <property type="entry name" value="STKc_MAP3K-like"/>
    <property type="match status" value="1"/>
</dbReference>
<dbReference type="SUPFAM" id="SSF56112">
    <property type="entry name" value="Protein kinase-like (PK-like)"/>
    <property type="match status" value="1"/>
</dbReference>
<dbReference type="PANTHER" id="PTHR44329:SF214">
    <property type="entry name" value="PROTEIN KINASE DOMAIN-CONTAINING PROTEIN"/>
    <property type="match status" value="1"/>
</dbReference>
<dbReference type="InterPro" id="IPR008271">
    <property type="entry name" value="Ser/Thr_kinase_AS"/>
</dbReference>
<comment type="caution">
    <text evidence="3">The sequence shown here is derived from an EMBL/GenBank/DDBJ whole genome shotgun (WGS) entry which is preliminary data.</text>
</comment>
<dbReference type="InterPro" id="IPR051681">
    <property type="entry name" value="Ser/Thr_Kinases-Pseudokinases"/>
</dbReference>
<evidence type="ECO:0000259" key="2">
    <source>
        <dbReference type="PROSITE" id="PS50011"/>
    </source>
</evidence>
<accession>V9EDW6</accession>
<dbReference type="Gene3D" id="3.30.200.20">
    <property type="entry name" value="Phosphorylase Kinase, domain 1"/>
    <property type="match status" value="1"/>
</dbReference>
<keyword evidence="1" id="KW-0472">Membrane</keyword>